<keyword evidence="1" id="KW-0732">Signal</keyword>
<evidence type="ECO:0000256" key="1">
    <source>
        <dbReference type="SAM" id="SignalP"/>
    </source>
</evidence>
<dbReference type="OrthoDB" id="1723554at2759"/>
<dbReference type="EMBL" id="JAMYWD010000812">
    <property type="protein sequence ID" value="KAJ4946706.1"/>
    <property type="molecule type" value="Genomic_DNA"/>
</dbReference>
<organism evidence="2 3">
    <name type="scientific">Protea cynaroides</name>
    <dbReference type="NCBI Taxonomy" id="273540"/>
    <lineage>
        <taxon>Eukaryota</taxon>
        <taxon>Viridiplantae</taxon>
        <taxon>Streptophyta</taxon>
        <taxon>Embryophyta</taxon>
        <taxon>Tracheophyta</taxon>
        <taxon>Spermatophyta</taxon>
        <taxon>Magnoliopsida</taxon>
        <taxon>Proteales</taxon>
        <taxon>Proteaceae</taxon>
        <taxon>Protea</taxon>
    </lineage>
</organism>
<reference evidence="2" key="1">
    <citation type="journal article" date="2023" name="Plant J.">
        <title>The genome of the king protea, Protea cynaroides.</title>
        <authorList>
            <person name="Chang J."/>
            <person name="Duong T.A."/>
            <person name="Schoeman C."/>
            <person name="Ma X."/>
            <person name="Roodt D."/>
            <person name="Barker N."/>
            <person name="Li Z."/>
            <person name="Van de Peer Y."/>
            <person name="Mizrachi E."/>
        </authorList>
    </citation>
    <scope>NUCLEOTIDE SEQUENCE</scope>
    <source>
        <tissue evidence="2">Young leaves</tissue>
    </source>
</reference>
<sequence>MVRKETLAVTFALLVIASFALMSSTNATAAARLKDKDFRDTIVHPEAGCRCCYFVRNKNGLLQCGPVCCTDGCCG</sequence>
<protein>
    <submittedName>
        <fullName evidence="2">Uncharacterized protein</fullName>
    </submittedName>
</protein>
<dbReference type="AlphaFoldDB" id="A0A9Q0JR15"/>
<feature type="chain" id="PRO_5040190054" evidence="1">
    <location>
        <begin position="28"/>
        <end position="75"/>
    </location>
</feature>
<feature type="signal peptide" evidence="1">
    <location>
        <begin position="1"/>
        <end position="27"/>
    </location>
</feature>
<evidence type="ECO:0000313" key="2">
    <source>
        <dbReference type="EMBL" id="KAJ4946706.1"/>
    </source>
</evidence>
<name>A0A9Q0JR15_9MAGN</name>
<keyword evidence="3" id="KW-1185">Reference proteome</keyword>
<evidence type="ECO:0000313" key="3">
    <source>
        <dbReference type="Proteomes" id="UP001141806"/>
    </source>
</evidence>
<comment type="caution">
    <text evidence="2">The sequence shown here is derived from an EMBL/GenBank/DDBJ whole genome shotgun (WGS) entry which is preliminary data.</text>
</comment>
<dbReference type="Proteomes" id="UP001141806">
    <property type="component" value="Unassembled WGS sequence"/>
</dbReference>
<proteinExistence type="predicted"/>
<accession>A0A9Q0JR15</accession>
<gene>
    <name evidence="2" type="ORF">NE237_014194</name>
</gene>